<comment type="caution">
    <text evidence="1">The sequence shown here is derived from an EMBL/GenBank/DDBJ whole genome shotgun (WGS) entry which is preliminary data.</text>
</comment>
<organism evidence="1 2">
    <name type="scientific">Chionoecetes opilio</name>
    <name type="common">Atlantic snow crab</name>
    <name type="synonym">Cancer opilio</name>
    <dbReference type="NCBI Taxonomy" id="41210"/>
    <lineage>
        <taxon>Eukaryota</taxon>
        <taxon>Metazoa</taxon>
        <taxon>Ecdysozoa</taxon>
        <taxon>Arthropoda</taxon>
        <taxon>Crustacea</taxon>
        <taxon>Multicrustacea</taxon>
        <taxon>Malacostraca</taxon>
        <taxon>Eumalacostraca</taxon>
        <taxon>Eucarida</taxon>
        <taxon>Decapoda</taxon>
        <taxon>Pleocyemata</taxon>
        <taxon>Brachyura</taxon>
        <taxon>Eubrachyura</taxon>
        <taxon>Majoidea</taxon>
        <taxon>Majidae</taxon>
        <taxon>Chionoecetes</taxon>
    </lineage>
</organism>
<reference evidence="1" key="1">
    <citation type="submission" date="2020-07" db="EMBL/GenBank/DDBJ databases">
        <title>The High-quality genome of the commercially important snow crab, Chionoecetes opilio.</title>
        <authorList>
            <person name="Jeong J.-H."/>
            <person name="Ryu S."/>
        </authorList>
    </citation>
    <scope>NUCLEOTIDE SEQUENCE</scope>
    <source>
        <strain evidence="1">MADBK_172401_WGS</strain>
        <tissue evidence="1">Digestive gland</tissue>
    </source>
</reference>
<protein>
    <submittedName>
        <fullName evidence="1">Uncharacterized protein</fullName>
    </submittedName>
</protein>
<evidence type="ECO:0000313" key="2">
    <source>
        <dbReference type="Proteomes" id="UP000770661"/>
    </source>
</evidence>
<dbReference type="Proteomes" id="UP000770661">
    <property type="component" value="Unassembled WGS sequence"/>
</dbReference>
<accession>A0A8J5CZ61</accession>
<name>A0A8J5CZ61_CHIOP</name>
<dbReference type="EMBL" id="JACEEZ010005091">
    <property type="protein sequence ID" value="KAG0725896.1"/>
    <property type="molecule type" value="Genomic_DNA"/>
</dbReference>
<dbReference type="AlphaFoldDB" id="A0A8J5CZ61"/>
<keyword evidence="2" id="KW-1185">Reference proteome</keyword>
<sequence>MPVSSSSSLTHIADSPTATVTIATVTRFLRRMTQVVHAGIRIEAASPVGRGLMGLQAQGDYQLRSRAPSTLAQIAALVSFSFQRWSYHLGFFYRDCQWWRASPFCPRHSPTFTGEELLQQVAPLRPSPTHHYLTSPARHGAVCVPSARTHLISPRYDASH</sequence>
<evidence type="ECO:0000313" key="1">
    <source>
        <dbReference type="EMBL" id="KAG0725896.1"/>
    </source>
</evidence>
<proteinExistence type="predicted"/>
<gene>
    <name evidence="1" type="ORF">GWK47_037683</name>
</gene>